<feature type="compositionally biased region" description="Low complexity" evidence="1">
    <location>
        <begin position="185"/>
        <end position="206"/>
    </location>
</feature>
<gene>
    <name evidence="2" type="ORF">Agub_g6808</name>
</gene>
<accession>A0AAD3DQN9</accession>
<evidence type="ECO:0000256" key="1">
    <source>
        <dbReference type="SAM" id="MobiDB-lite"/>
    </source>
</evidence>
<proteinExistence type="predicted"/>
<dbReference type="AlphaFoldDB" id="A0AAD3DQN9"/>
<feature type="region of interest" description="Disordered" evidence="1">
    <location>
        <begin position="56"/>
        <end position="246"/>
    </location>
</feature>
<keyword evidence="3" id="KW-1185">Reference proteome</keyword>
<comment type="caution">
    <text evidence="2">The sequence shown here is derived from an EMBL/GenBank/DDBJ whole genome shotgun (WGS) entry which is preliminary data.</text>
</comment>
<sequence>MAQQQAQDPEELIKQTILRLEQLAPVLRWPRIAYQAKLNPYGSFYATFYDAASNRRVDNTQAGPSATQPGSTSPPPGSSGGDGQQPTAAAAAPGAGSPTPTPTPAAQQPGSGAAPQRQSTSPSQAPQQQQPALPPPQQQQQQQQRKGPRGFNIPRPAVRRPAPLSAVPDQDGATSGPSPTGSQLAHSPGAAAAGAARQQHSPAQRRGGLGRRRGEGDAEEAQQSRGVTDGVADGAAGEGEPTSPPG</sequence>
<protein>
    <submittedName>
        <fullName evidence="2">Uncharacterized protein</fullName>
    </submittedName>
</protein>
<name>A0AAD3DQN9_9CHLO</name>
<feature type="compositionally biased region" description="Low complexity" evidence="1">
    <location>
        <begin position="84"/>
        <end position="131"/>
    </location>
</feature>
<feature type="compositionally biased region" description="Low complexity" evidence="1">
    <location>
        <begin position="226"/>
        <end position="240"/>
    </location>
</feature>
<feature type="compositionally biased region" description="Polar residues" evidence="1">
    <location>
        <begin position="172"/>
        <end position="184"/>
    </location>
</feature>
<organism evidence="2 3">
    <name type="scientific">Astrephomene gubernaculifera</name>
    <dbReference type="NCBI Taxonomy" id="47775"/>
    <lineage>
        <taxon>Eukaryota</taxon>
        <taxon>Viridiplantae</taxon>
        <taxon>Chlorophyta</taxon>
        <taxon>core chlorophytes</taxon>
        <taxon>Chlorophyceae</taxon>
        <taxon>CS clade</taxon>
        <taxon>Chlamydomonadales</taxon>
        <taxon>Astrephomenaceae</taxon>
        <taxon>Astrephomene</taxon>
    </lineage>
</organism>
<evidence type="ECO:0000313" key="2">
    <source>
        <dbReference type="EMBL" id="GFR45429.1"/>
    </source>
</evidence>
<evidence type="ECO:0000313" key="3">
    <source>
        <dbReference type="Proteomes" id="UP001054857"/>
    </source>
</evidence>
<dbReference type="EMBL" id="BMAR01000010">
    <property type="protein sequence ID" value="GFR45429.1"/>
    <property type="molecule type" value="Genomic_DNA"/>
</dbReference>
<reference evidence="2 3" key="1">
    <citation type="journal article" date="2021" name="Sci. Rep.">
        <title>Genome sequencing of the multicellular alga Astrephomene provides insights into convergent evolution of germ-soma differentiation.</title>
        <authorList>
            <person name="Yamashita S."/>
            <person name="Yamamoto K."/>
            <person name="Matsuzaki R."/>
            <person name="Suzuki S."/>
            <person name="Yamaguchi H."/>
            <person name="Hirooka S."/>
            <person name="Minakuchi Y."/>
            <person name="Miyagishima S."/>
            <person name="Kawachi M."/>
            <person name="Toyoda A."/>
            <person name="Nozaki H."/>
        </authorList>
    </citation>
    <scope>NUCLEOTIDE SEQUENCE [LARGE SCALE GENOMIC DNA]</scope>
    <source>
        <strain evidence="2 3">NIES-4017</strain>
    </source>
</reference>
<dbReference type="Proteomes" id="UP001054857">
    <property type="component" value="Unassembled WGS sequence"/>
</dbReference>
<feature type="non-terminal residue" evidence="2">
    <location>
        <position position="246"/>
    </location>
</feature>